<organism evidence="2 3">
    <name type="scientific">Streptomyces nigrescens</name>
    <dbReference type="NCBI Taxonomy" id="1920"/>
    <lineage>
        <taxon>Bacteria</taxon>
        <taxon>Bacillati</taxon>
        <taxon>Actinomycetota</taxon>
        <taxon>Actinomycetes</taxon>
        <taxon>Kitasatosporales</taxon>
        <taxon>Streptomycetaceae</taxon>
        <taxon>Streptomyces</taxon>
    </lineage>
</organism>
<reference evidence="2" key="1">
    <citation type="submission" date="2022-06" db="EMBL/GenBank/DDBJ databases">
        <title>Complete genome sequence of Streptomyces nigrescens HEK616.</title>
        <authorList>
            <person name="Asamizu S."/>
            <person name="Onaka H."/>
        </authorList>
    </citation>
    <scope>NUCLEOTIDE SEQUENCE</scope>
    <source>
        <strain evidence="2">HEK616</strain>
    </source>
</reference>
<feature type="compositionally biased region" description="Basic residues" evidence="1">
    <location>
        <begin position="76"/>
        <end position="88"/>
    </location>
</feature>
<evidence type="ECO:0000256" key="1">
    <source>
        <dbReference type="SAM" id="MobiDB-lite"/>
    </source>
</evidence>
<feature type="region of interest" description="Disordered" evidence="1">
    <location>
        <begin position="62"/>
        <end position="97"/>
    </location>
</feature>
<accession>A0ABN6QQF0</accession>
<gene>
    <name evidence="2" type="ORF">HEK616_05880</name>
</gene>
<evidence type="ECO:0000313" key="3">
    <source>
        <dbReference type="Proteomes" id="UP001059597"/>
    </source>
</evidence>
<proteinExistence type="predicted"/>
<dbReference type="EMBL" id="AP026073">
    <property type="protein sequence ID" value="BDM67101.1"/>
    <property type="molecule type" value="Genomic_DNA"/>
</dbReference>
<keyword evidence="3" id="KW-1185">Reference proteome</keyword>
<name>A0ABN6QQF0_STRNI</name>
<dbReference type="Proteomes" id="UP001059597">
    <property type="component" value="Chromosome"/>
</dbReference>
<protein>
    <submittedName>
        <fullName evidence="2">Uncharacterized protein</fullName>
    </submittedName>
</protein>
<evidence type="ECO:0000313" key="2">
    <source>
        <dbReference type="EMBL" id="BDM67101.1"/>
    </source>
</evidence>
<sequence>MAIAVFLDLVRVEELTVDGEKLEQFRQVSRDDVKVSFVAHQDDGQGGEVGSVVAPPQGVMRAGVGGIREGDEPLQKLRRIRPARRGPRRRTDGDGGR</sequence>